<evidence type="ECO:0000313" key="1">
    <source>
        <dbReference type="EMBL" id="VVE15122.1"/>
    </source>
</evidence>
<dbReference type="RefSeq" id="WP_150589985.1">
    <property type="nucleotide sequence ID" value="NZ_CABPSH010000006.1"/>
</dbReference>
<dbReference type="AlphaFoldDB" id="A0A5E4VRW6"/>
<sequence length="64" mass="6687">MFPGLAASAAGYTADAAMGEVIDENVLDNHCRVASDDHQRDAAYFGAGAALKQNAEDEAMTLLD</sequence>
<evidence type="ECO:0000313" key="2">
    <source>
        <dbReference type="Proteomes" id="UP000400981"/>
    </source>
</evidence>
<name>A0A5E4VRW6_9BURK</name>
<keyword evidence="2" id="KW-1185">Reference proteome</keyword>
<reference evidence="1 2" key="1">
    <citation type="submission" date="2019-08" db="EMBL/GenBank/DDBJ databases">
        <authorList>
            <person name="Peeters C."/>
        </authorList>
    </citation>
    <scope>NUCLEOTIDE SEQUENCE [LARGE SCALE GENOMIC DNA]</scope>
    <source>
        <strain evidence="1 2">LMG 31012</strain>
    </source>
</reference>
<proteinExistence type="predicted"/>
<dbReference type="Proteomes" id="UP000400981">
    <property type="component" value="Unassembled WGS sequence"/>
</dbReference>
<dbReference type="EMBL" id="CABPSH010000006">
    <property type="protein sequence ID" value="VVE15122.1"/>
    <property type="molecule type" value="Genomic_DNA"/>
</dbReference>
<organism evidence="1 2">
    <name type="scientific">Pandoraea eparura</name>
    <dbReference type="NCBI Taxonomy" id="2508291"/>
    <lineage>
        <taxon>Bacteria</taxon>
        <taxon>Pseudomonadati</taxon>
        <taxon>Pseudomonadota</taxon>
        <taxon>Betaproteobacteria</taxon>
        <taxon>Burkholderiales</taxon>
        <taxon>Burkholderiaceae</taxon>
        <taxon>Pandoraea</taxon>
    </lineage>
</organism>
<gene>
    <name evidence="1" type="ORF">PEP31012_02844</name>
</gene>
<protein>
    <submittedName>
        <fullName evidence="1">Phage/plasmid-like protein</fullName>
    </submittedName>
</protein>
<accession>A0A5E4VRW6</accession>